<protein>
    <submittedName>
        <fullName evidence="2">Dehydrogenase</fullName>
    </submittedName>
</protein>
<dbReference type="Proteomes" id="UP000186313">
    <property type="component" value="Unassembled WGS sequence"/>
</dbReference>
<accession>A0A1Q9HEK9</accession>
<dbReference type="AlphaFoldDB" id="A0A1Q9HEK9"/>
<organism evidence="2 3">
    <name type="scientific">Vibrio panuliri</name>
    <dbReference type="NCBI Taxonomy" id="1381081"/>
    <lineage>
        <taxon>Bacteria</taxon>
        <taxon>Pseudomonadati</taxon>
        <taxon>Pseudomonadota</taxon>
        <taxon>Gammaproteobacteria</taxon>
        <taxon>Vibrionales</taxon>
        <taxon>Vibrionaceae</taxon>
        <taxon>Vibrio</taxon>
    </lineage>
</organism>
<dbReference type="PANTHER" id="PTHR19328">
    <property type="entry name" value="HEDGEHOG-INTERACTING PROTEIN"/>
    <property type="match status" value="1"/>
</dbReference>
<dbReference type="STRING" id="1381081.BIY22_08265"/>
<dbReference type="RefSeq" id="WP_075709317.1">
    <property type="nucleotide sequence ID" value="NZ_MJMJ01000023.1"/>
</dbReference>
<dbReference type="InterPro" id="IPR012938">
    <property type="entry name" value="Glc/Sorbosone_DH"/>
</dbReference>
<proteinExistence type="predicted"/>
<feature type="domain" description="Glucose/Sorbosone dehydrogenase" evidence="1">
    <location>
        <begin position="34"/>
        <end position="350"/>
    </location>
</feature>
<dbReference type="EMBL" id="MJMJ01000023">
    <property type="protein sequence ID" value="OLQ88149.1"/>
    <property type="molecule type" value="Genomic_DNA"/>
</dbReference>
<gene>
    <name evidence="2" type="ORF">BIY22_08265</name>
</gene>
<name>A0A1Q9HEK9_9VIBR</name>
<dbReference type="Gene3D" id="2.120.10.30">
    <property type="entry name" value="TolB, C-terminal domain"/>
    <property type="match status" value="1"/>
</dbReference>
<dbReference type="PANTHER" id="PTHR19328:SF75">
    <property type="entry name" value="ALDOSE SUGAR DEHYDROGENASE YLII"/>
    <property type="match status" value="1"/>
</dbReference>
<evidence type="ECO:0000259" key="1">
    <source>
        <dbReference type="Pfam" id="PF07995"/>
    </source>
</evidence>
<comment type="caution">
    <text evidence="2">The sequence shown here is derived from an EMBL/GenBank/DDBJ whole genome shotgun (WGS) entry which is preliminary data.</text>
</comment>
<sequence>MKWIIYWLLPLLFAPAYAQSWQAELLLSGRGVLWGMAVIDEQRILVTERHGQVGILNHHTGQYRVIFDFPHVLAKGQGGLLDVAKSPFDAHRYYFSYSRDLPTGIETVLASASLVENKLVNLEDIFVSYSGSSTGRHFGSRITFDERYVYFSIGDRGQRANGQNKQTHAGSILRLLPDGSVPDSNPFVSEGKNASAIWSYGHRNPQGLFYDSATHQLWSVEHGPRGGDEINLIEQGHNYGWPVTSHGKEYWGPLDVGEAKEMPGIHSPTQVYVPSIAPSSLLIYRGERYPELNGKLIIGALKLTHINVIELSENGAVQESRIVEELGERVRALIVTPDDKLLFSTDSGKLYFLQPNSG</sequence>
<dbReference type="Pfam" id="PF07995">
    <property type="entry name" value="GSDH"/>
    <property type="match status" value="1"/>
</dbReference>
<dbReference type="InterPro" id="IPR011042">
    <property type="entry name" value="6-blade_b-propeller_TolB-like"/>
</dbReference>
<dbReference type="InterPro" id="IPR011041">
    <property type="entry name" value="Quinoprot_gluc/sorb_DH_b-prop"/>
</dbReference>
<evidence type="ECO:0000313" key="3">
    <source>
        <dbReference type="Proteomes" id="UP000186313"/>
    </source>
</evidence>
<dbReference type="OrthoDB" id="9770043at2"/>
<reference evidence="2 3" key="1">
    <citation type="submission" date="2016-09" db="EMBL/GenBank/DDBJ databases">
        <title>Genomic Taxonomy of the Vibrionaceae.</title>
        <authorList>
            <person name="Gonzalez-Castillo A."/>
            <person name="Gomez-Gil B."/>
            <person name="Enciso-Ibarra K."/>
        </authorList>
    </citation>
    <scope>NUCLEOTIDE SEQUENCE [LARGE SCALE GENOMIC DNA]</scope>
    <source>
        <strain evidence="2 3">CAIM 703</strain>
    </source>
</reference>
<dbReference type="SUPFAM" id="SSF50952">
    <property type="entry name" value="Soluble quinoprotein glucose dehydrogenase"/>
    <property type="match status" value="1"/>
</dbReference>
<evidence type="ECO:0000313" key="2">
    <source>
        <dbReference type="EMBL" id="OLQ88149.1"/>
    </source>
</evidence>